<keyword evidence="2" id="KW-0378">Hydrolase</keyword>
<organism evidence="2">
    <name type="scientific">Acididesulfobacillus acetoxydans</name>
    <dbReference type="NCBI Taxonomy" id="1561005"/>
    <lineage>
        <taxon>Bacteria</taxon>
        <taxon>Bacillati</taxon>
        <taxon>Bacillota</taxon>
        <taxon>Clostridia</taxon>
        <taxon>Eubacteriales</taxon>
        <taxon>Peptococcaceae</taxon>
        <taxon>Acididesulfobacillus</taxon>
    </lineage>
</organism>
<dbReference type="Pfam" id="PF19200">
    <property type="entry name" value="MupG_N"/>
    <property type="match status" value="1"/>
</dbReference>
<dbReference type="EMBL" id="LR746496">
    <property type="protein sequence ID" value="CAA7601483.1"/>
    <property type="molecule type" value="Genomic_DNA"/>
</dbReference>
<dbReference type="PANTHER" id="PTHR38435:SF2">
    <property type="entry name" value="DUF871 DOMAIN-CONTAINING PROTEIN"/>
    <property type="match status" value="1"/>
</dbReference>
<reference evidence="3" key="1">
    <citation type="submission" date="2014-11" db="EMBL/GenBank/DDBJ databases">
        <authorList>
            <person name="Hornung B.V."/>
        </authorList>
    </citation>
    <scope>NUCLEOTIDE SEQUENCE</scope>
    <source>
        <strain evidence="3">INE</strain>
    </source>
</reference>
<proteinExistence type="predicted"/>
<dbReference type="Proteomes" id="UP001071230">
    <property type="component" value="Unassembled WGS sequence"/>
</dbReference>
<reference evidence="2" key="2">
    <citation type="submission" date="2020-01" db="EMBL/GenBank/DDBJ databases">
        <authorList>
            <person name="Hornung B."/>
        </authorList>
    </citation>
    <scope>NUCLEOTIDE SEQUENCE</scope>
    <source>
        <strain evidence="2">PacBioINE</strain>
    </source>
</reference>
<dbReference type="InterPro" id="IPR008589">
    <property type="entry name" value="MupG"/>
</dbReference>
<keyword evidence="4" id="KW-1185">Reference proteome</keyword>
<dbReference type="InterPro" id="IPR017853">
    <property type="entry name" value="GH"/>
</dbReference>
<evidence type="ECO:0000259" key="1">
    <source>
        <dbReference type="Pfam" id="PF19200"/>
    </source>
</evidence>
<dbReference type="KEGG" id="aacx:DEACI_2150"/>
<evidence type="ECO:0000313" key="4">
    <source>
        <dbReference type="Proteomes" id="UP001071230"/>
    </source>
</evidence>
<protein>
    <submittedName>
        <fullName evidence="2">Glycoside hydrolase superfamily</fullName>
    </submittedName>
    <submittedName>
        <fullName evidence="3">Outer surface protein</fullName>
    </submittedName>
</protein>
<sequence length="166" mass="18234">MAKARDMRLSLLVTNRAHYNTLGSGSEIGRYRCPIGELNASTISEEVLKTIIKAGADPARLQACHNYYPRHETGLSYEFFAGRSRPFRAYGIRVSAFIPSRANPRGPIYAGLPTLEEHRHWEPLQAAKQLAACGLADGILFGDRLATAEELTDVGRVDSSLIVMAC</sequence>
<dbReference type="SUPFAM" id="SSF51445">
    <property type="entry name" value="(Trans)glycosidases"/>
    <property type="match status" value="1"/>
</dbReference>
<dbReference type="RefSeq" id="WP_240985007.1">
    <property type="nucleotide sequence ID" value="NZ_CDGJ01000016.1"/>
</dbReference>
<feature type="domain" description="6-phospho-N-acetylmuramidase N-terminal" evidence="1">
    <location>
        <begin position="37"/>
        <end position="154"/>
    </location>
</feature>
<dbReference type="Proteomes" id="UP000836597">
    <property type="component" value="Chromosome"/>
</dbReference>
<dbReference type="InterPro" id="IPR013785">
    <property type="entry name" value="Aldolase_TIM"/>
</dbReference>
<dbReference type="InterPro" id="IPR043797">
    <property type="entry name" value="MupG_N"/>
</dbReference>
<dbReference type="AlphaFoldDB" id="A0A8S0VX21"/>
<dbReference type="EMBL" id="CDGJ01000016">
    <property type="protein sequence ID" value="CEJ06138.1"/>
    <property type="molecule type" value="Genomic_DNA"/>
</dbReference>
<gene>
    <name evidence="3" type="ORF">DEACI_0584</name>
    <name evidence="2" type="ORF">DEACI_2150</name>
</gene>
<accession>A0A8S0VX21</accession>
<dbReference type="Gene3D" id="3.20.20.70">
    <property type="entry name" value="Aldolase class I"/>
    <property type="match status" value="1"/>
</dbReference>
<dbReference type="GO" id="GO:0016787">
    <property type="term" value="F:hydrolase activity"/>
    <property type="evidence" value="ECO:0007669"/>
    <property type="project" value="UniProtKB-KW"/>
</dbReference>
<evidence type="ECO:0000313" key="3">
    <source>
        <dbReference type="EMBL" id="CEJ06138.1"/>
    </source>
</evidence>
<dbReference type="PANTHER" id="PTHR38435">
    <property type="match status" value="1"/>
</dbReference>
<evidence type="ECO:0000313" key="2">
    <source>
        <dbReference type="EMBL" id="CAA7601483.1"/>
    </source>
</evidence>
<name>A0A8S0VX21_9FIRM</name>